<keyword evidence="2" id="KW-1185">Reference proteome</keyword>
<dbReference type="STRING" id="695939.SAMN00790413_03555"/>
<evidence type="ECO:0000313" key="2">
    <source>
        <dbReference type="Proteomes" id="UP000192582"/>
    </source>
</evidence>
<dbReference type="AlphaFoldDB" id="A0A1W1UYK5"/>
<gene>
    <name evidence="1" type="ORF">SAMN00790413_03555</name>
</gene>
<name>A0A1W1UYK5_9DEIO</name>
<evidence type="ECO:0000313" key="1">
    <source>
        <dbReference type="EMBL" id="SMB85821.1"/>
    </source>
</evidence>
<sequence>MPTPAEPLPADAVDLLVQEVRSRVTYRGLLLHASAELDTQRQLQEVQESLEDHDWRTDPEHERHLRQRVAALESQLAEQWTATAAQARRIVTTSRVPSEHRDQVTAALATHARLEVQRRPLRAAQLNRPPALRSALPEGPALTITPEQVTHTQREEQNAIARALVFPETTERDRGLGESADPLTQTLEEAHARLLSSDRLCRRYTLAGQDQLALHYALQAQTAETEYDRAHAQITAERRDTLKGRPYADGDTYHVHLPHPDGTGHHLIHLDVRYDASGLHLEVTGDSARRIERRTGIRAGTGWSSLARWIEDTHAALVEGRGGGRRPQGHAHLIWEWQHDTRLVLRRHLNRDYPGLIAALEAIRCALEPA</sequence>
<proteinExistence type="predicted"/>
<dbReference type="EMBL" id="FWWU01000008">
    <property type="protein sequence ID" value="SMB85821.1"/>
    <property type="molecule type" value="Genomic_DNA"/>
</dbReference>
<protein>
    <submittedName>
        <fullName evidence="1">Uncharacterized protein</fullName>
    </submittedName>
</protein>
<accession>A0A1W1UYK5</accession>
<dbReference type="RefSeq" id="WP_084047476.1">
    <property type="nucleotide sequence ID" value="NZ_FWWU01000008.1"/>
</dbReference>
<dbReference type="OrthoDB" id="67153at2"/>
<reference evidence="1 2" key="1">
    <citation type="submission" date="2017-04" db="EMBL/GenBank/DDBJ databases">
        <authorList>
            <person name="Afonso C.L."/>
            <person name="Miller P.J."/>
            <person name="Scott M.A."/>
            <person name="Spackman E."/>
            <person name="Goraichik I."/>
            <person name="Dimitrov K.M."/>
            <person name="Suarez D.L."/>
            <person name="Swayne D.E."/>
        </authorList>
    </citation>
    <scope>NUCLEOTIDE SEQUENCE [LARGE SCALE GENOMIC DNA]</scope>
    <source>
        <strain evidence="1 2">KR-140</strain>
    </source>
</reference>
<organism evidence="1 2">
    <name type="scientific">Deinococcus hopiensis KR-140</name>
    <dbReference type="NCBI Taxonomy" id="695939"/>
    <lineage>
        <taxon>Bacteria</taxon>
        <taxon>Thermotogati</taxon>
        <taxon>Deinococcota</taxon>
        <taxon>Deinococci</taxon>
        <taxon>Deinococcales</taxon>
        <taxon>Deinococcaceae</taxon>
        <taxon>Deinococcus</taxon>
    </lineage>
</organism>
<dbReference type="Proteomes" id="UP000192582">
    <property type="component" value="Unassembled WGS sequence"/>
</dbReference>